<dbReference type="PANTHER" id="PTHR46580">
    <property type="entry name" value="SENSOR KINASE-RELATED"/>
    <property type="match status" value="1"/>
</dbReference>
<dbReference type="Pfam" id="PF01839">
    <property type="entry name" value="FG-GAP"/>
    <property type="match status" value="1"/>
</dbReference>
<dbReference type="InterPro" id="IPR028994">
    <property type="entry name" value="Integrin_alpha_N"/>
</dbReference>
<accession>A0A532V0E3</accession>
<comment type="caution">
    <text evidence="3">The sequence shown here is derived from an EMBL/GenBank/DDBJ whole genome shotgun (WGS) entry which is preliminary data.</text>
</comment>
<reference evidence="3 4" key="1">
    <citation type="submission" date="2017-06" db="EMBL/GenBank/DDBJ databases">
        <title>Novel microbial phyla capable of carbon fixation and sulfur reduction in deep-sea sediments.</title>
        <authorList>
            <person name="Huang J."/>
            <person name="Baker B."/>
            <person name="Wang Y."/>
        </authorList>
    </citation>
    <scope>NUCLEOTIDE SEQUENCE [LARGE SCALE GENOMIC DNA]</scope>
    <source>
        <strain evidence="3">B3_LCP</strain>
    </source>
</reference>
<evidence type="ECO:0008006" key="5">
    <source>
        <dbReference type="Google" id="ProtNLM"/>
    </source>
</evidence>
<evidence type="ECO:0000313" key="3">
    <source>
        <dbReference type="EMBL" id="TKJ40661.1"/>
    </source>
</evidence>
<evidence type="ECO:0000313" key="4">
    <source>
        <dbReference type="Proteomes" id="UP000319619"/>
    </source>
</evidence>
<gene>
    <name evidence="3" type="ORF">CEE37_06775</name>
</gene>
<organism evidence="3 4">
    <name type="scientific">candidate division LCP-89 bacterium B3_LCP</name>
    <dbReference type="NCBI Taxonomy" id="2012998"/>
    <lineage>
        <taxon>Bacteria</taxon>
        <taxon>Pseudomonadati</taxon>
        <taxon>Bacteria division LCP-89</taxon>
    </lineage>
</organism>
<protein>
    <recommendedName>
        <fullName evidence="5">Secretion system C-terminal sorting domain-containing protein</fullName>
    </recommendedName>
</protein>
<dbReference type="Proteomes" id="UP000319619">
    <property type="component" value="Unassembled WGS sequence"/>
</dbReference>
<keyword evidence="1 2" id="KW-0732">Signal</keyword>
<proteinExistence type="predicted"/>
<dbReference type="InterPro" id="IPR013517">
    <property type="entry name" value="FG-GAP"/>
</dbReference>
<sequence length="1602" mass="183197">MKCTNSYLLIQGLALILLMSICQADPWTETPNWISSDNEFTMSVALADLNGDGYLDLVAGNYKYPYTFPATHPEYFGETSSTPDIGAYLVGYEWDESSSTFFAQDSLTSDKRCIDCIAIADYDSDGDLDIAIGFVVGKGKDGGVIVLNNQLDDYPGQTPRISTLFSDQTTGYFWDPDSSYDCHCIRWVDYDSDGDLDLATLEVGGVLRIYPNSGSELETYATPIDLRSNPVDPYEKSVLDDLGDPICYTVTGTTMEFGDIDGDGYLDVFVNVNKRPTIFKNDDSSFDSHTKWTYEPNPPERKYAEDAFCGSFGFCADNTLALVVGSFVFMGDGSSSIIDKNPWGNDIYTYSSGALDHVGQSRITTAQPVTDIQWAHLGDDSDFMDIAAVAYPAYKDTGDGYIWDRGLEQIHFDPYDNLTNDVFPTEIFSTTADLSTSLALGDIDGDGNTTEQKSFDCYDNVHDEINGIIYVDYFPLCKVDSVKCSEDTQYNVAVADSDWCVNLVNGWVSIDQTLIEDSLDVWDDFKARVYYQYSLDYDLAVGNDGYNVVYYNDAASGSTYTQGTPPIQELPDSIDYKYVESNYLNSQAEEVDLMTHDGLGATEVEWRATGMYPFDVDAYLNDCSHIKRYGLMPYWSHMEMFQGHYFWDWFDRKLDVVKQNSCQSHLCSWDTPFWTRGNYAYDEEDDNRNRTSDERLHTMWVRNLVNRYRPNGLYGSNNGWGNWGVSQFQFENEPNADTYGYGFLHQDQDSLALNNIAEKMFRQYQMIKKISINAYSDRDSLEVITPNFTVSWPDSEYVVVDLPYLNALNSLSDYDHVLWNYCDYICQQSYCGKQGQAPSSSISFYVDYKDPFVPVPCDSGDPDDPRQIGMEHLFWGFYTEGLDEFMGDTTSSKWDPVMEGGNEHPFFVMEWFFHDYYGTLERDRHWSAAQIAEMFSVDVFPDDPDTVHRLLMYNVPWLAMNPGHDEVFETCASMLNDPGGQGVMFDSEVHFYPYYISEGTKVHRYTYQDREENGDYVHFMRTHDEDDDEDEYVQSNCWFILFNVLSSSTNINCYTPSGSSFQKDVTRLDWQQGYPMNLIYPCSYIEFAASEFGPGMLMVPEYDYTTSSDYTQGLQLHEGWNLLSWHLDIEDPDTIASSYMRMDEILPDSSYNDWFHENDGELYKWDEADFNYPDYPQSFQWEWDLNYAYYMLLEESHFWEFEDQPRFDLDSFTIEPDSAWNEEGDYYYGEPLDPYTKGWFFMGYAAPGYCKLGSVFNDSSDPHGHPDSCSYLGPFHWLMWDDTAPYDHIDSTDQYLVMVTTDDGNVYIPKDPDFSRGVTREIDQIGQLEPGRGYFLGFRKHDVSMTFDGWDGYPNWSTSSIPGDPKATISTTASANHFQFKKYTHWFYPVVIDTIDLEESPMVVGDEIAIFDGNLCVGASVYEGEFPLVISCWKDDIATPDEIDGYESGNEMTFVWFDVSENQEITFETPPTIYSEPDDPIAPKHSGFGAGFYALRTMCYGIESVLQLPEVYKLGQNYPNPFNAQTVIPLELPQRSHVKIELFNAIGRRIDTIHEGVEEAGWPKFRYSGRYLSSGVYFIRVTAEGLERGGKFENVSKMVLLK</sequence>
<feature type="signal peptide" evidence="2">
    <location>
        <begin position="1"/>
        <end position="24"/>
    </location>
</feature>
<dbReference type="InterPro" id="IPR026444">
    <property type="entry name" value="Secre_tail"/>
</dbReference>
<evidence type="ECO:0000256" key="2">
    <source>
        <dbReference type="SAM" id="SignalP"/>
    </source>
</evidence>
<dbReference type="Gene3D" id="2.130.10.130">
    <property type="entry name" value="Integrin alpha, N-terminal"/>
    <property type="match status" value="1"/>
</dbReference>
<name>A0A532V0E3_UNCL8</name>
<dbReference type="EMBL" id="NJBN01000004">
    <property type="protein sequence ID" value="TKJ40661.1"/>
    <property type="molecule type" value="Genomic_DNA"/>
</dbReference>
<dbReference type="PANTHER" id="PTHR46580:SF4">
    <property type="entry name" value="ATP_GTP-BINDING PROTEIN"/>
    <property type="match status" value="1"/>
</dbReference>
<dbReference type="NCBIfam" id="TIGR04183">
    <property type="entry name" value="Por_Secre_tail"/>
    <property type="match status" value="1"/>
</dbReference>
<feature type="chain" id="PRO_5021902842" description="Secretion system C-terminal sorting domain-containing protein" evidence="2">
    <location>
        <begin position="25"/>
        <end position="1602"/>
    </location>
</feature>
<evidence type="ECO:0000256" key="1">
    <source>
        <dbReference type="ARBA" id="ARBA00022729"/>
    </source>
</evidence>
<dbReference type="SUPFAM" id="SSF69318">
    <property type="entry name" value="Integrin alpha N-terminal domain"/>
    <property type="match status" value="1"/>
</dbReference>